<dbReference type="EMBL" id="CM037028">
    <property type="protein sequence ID" value="KAH7656786.1"/>
    <property type="molecule type" value="Genomic_DNA"/>
</dbReference>
<comment type="caution">
    <text evidence="1">The sequence shown here is derived from an EMBL/GenBank/DDBJ whole genome shotgun (WGS) entry which is preliminary data.</text>
</comment>
<proteinExistence type="predicted"/>
<evidence type="ECO:0000313" key="1">
    <source>
        <dbReference type="EMBL" id="KAH7656786.1"/>
    </source>
</evidence>
<dbReference type="Proteomes" id="UP000827976">
    <property type="component" value="Chromosome 18"/>
</dbReference>
<keyword evidence="2" id="KW-1185">Reference proteome</keyword>
<name>A0ACB7U937_DIOAL</name>
<protein>
    <submittedName>
        <fullName evidence="1">Delta(12)-fatty acid dehydrogenase protein</fullName>
        <ecNumber evidence="1">1.14.19.39</ecNumber>
    </submittedName>
</protein>
<gene>
    <name evidence="1" type="ORF">IHE45_18G095900</name>
</gene>
<evidence type="ECO:0000313" key="2">
    <source>
        <dbReference type="Proteomes" id="UP000827976"/>
    </source>
</evidence>
<keyword evidence="1" id="KW-0560">Oxidoreductase</keyword>
<dbReference type="EC" id="1.14.19.39" evidence="1"/>
<reference evidence="2" key="1">
    <citation type="journal article" date="2022" name="Nat. Commun.">
        <title>Chromosome evolution and the genetic basis of agronomically important traits in greater yam.</title>
        <authorList>
            <person name="Bredeson J.V."/>
            <person name="Lyons J.B."/>
            <person name="Oniyinde I.O."/>
            <person name="Okereke N.R."/>
            <person name="Kolade O."/>
            <person name="Nnabue I."/>
            <person name="Nwadili C.O."/>
            <person name="Hribova E."/>
            <person name="Parker M."/>
            <person name="Nwogha J."/>
            <person name="Shu S."/>
            <person name="Carlson J."/>
            <person name="Kariba R."/>
            <person name="Muthemba S."/>
            <person name="Knop K."/>
            <person name="Barton G.J."/>
            <person name="Sherwood A.V."/>
            <person name="Lopez-Montes A."/>
            <person name="Asiedu R."/>
            <person name="Jamnadass R."/>
            <person name="Muchugi A."/>
            <person name="Goodstein D."/>
            <person name="Egesi C.N."/>
            <person name="Featherston J."/>
            <person name="Asfaw A."/>
            <person name="Simpson G.G."/>
            <person name="Dolezel J."/>
            <person name="Hendre P.S."/>
            <person name="Van Deynze A."/>
            <person name="Kumar P.L."/>
            <person name="Obidiegwu J.E."/>
            <person name="Bhattacharjee R."/>
            <person name="Rokhsar D.S."/>
        </authorList>
    </citation>
    <scope>NUCLEOTIDE SEQUENCE [LARGE SCALE GENOMIC DNA]</scope>
    <source>
        <strain evidence="2">cv. TDa95/00328</strain>
    </source>
</reference>
<organism evidence="1 2">
    <name type="scientific">Dioscorea alata</name>
    <name type="common">Purple yam</name>
    <dbReference type="NCBI Taxonomy" id="55571"/>
    <lineage>
        <taxon>Eukaryota</taxon>
        <taxon>Viridiplantae</taxon>
        <taxon>Streptophyta</taxon>
        <taxon>Embryophyta</taxon>
        <taxon>Tracheophyta</taxon>
        <taxon>Spermatophyta</taxon>
        <taxon>Magnoliopsida</taxon>
        <taxon>Liliopsida</taxon>
        <taxon>Dioscoreales</taxon>
        <taxon>Dioscoreaceae</taxon>
        <taxon>Dioscorea</taxon>
    </lineage>
</organism>
<accession>A0ACB7U937</accession>
<sequence length="366" mass="42629">MDNAGAKEMGKIDFDAGKPPPFRISEIREAIPKHCWEKNAWKSMSYVLRDIVFIVFFAVFFLWIDAWYAWPIYWLAQGTMFWALFVLGHDCGHGSFSESVKMNNFVGHFLHSFILVPYHGWRISHKTHHQNHGHVEKDESWHPLTEKLYRSLDFATRKLRFTIPFPLFAYPAYLCWRTPGKQGSHFHPDSDLFHPKDRKDVITSTLSCMTMVILLTGAALVFGPGFILKLYVAPYFLPWYRGNEWSYLRGALTTLDRDYGWINNIHHDVGTHVIHHIFPQIPHYNLIEATKAAKPVLGKYYREPEKSGPLPVHLFGVLVKSLRIDHFVSDVGDVVYYQTDPNLHGNHQAKQQHQKEKQTLLNNKLY</sequence>